<dbReference type="EMBL" id="WJXB01000003">
    <property type="protein sequence ID" value="MRN53211.1"/>
    <property type="molecule type" value="Genomic_DNA"/>
</dbReference>
<evidence type="ECO:0000256" key="3">
    <source>
        <dbReference type="ARBA" id="ARBA00022670"/>
    </source>
</evidence>
<comment type="catalytic activity">
    <reaction evidence="9 10">
        <text>Release of signal peptides from bacterial membrane prolipoproteins. Hydrolyzes -Xaa-Yaa-Zaa-|-(S,diacylglyceryl)Cys-, in which Xaa is hydrophobic (preferably Leu), and Yaa (Ala or Ser) and Zaa (Gly or Ala) have small, neutral side chains.</text>
        <dbReference type="EC" id="3.4.23.36"/>
    </reaction>
</comment>
<dbReference type="GO" id="GO:0004190">
    <property type="term" value="F:aspartic-type endopeptidase activity"/>
    <property type="evidence" value="ECO:0007669"/>
    <property type="project" value="UniProtKB-UniRule"/>
</dbReference>
<dbReference type="GO" id="GO:0005886">
    <property type="term" value="C:plasma membrane"/>
    <property type="evidence" value="ECO:0007669"/>
    <property type="project" value="UniProtKB-SubCell"/>
</dbReference>
<evidence type="ECO:0000256" key="6">
    <source>
        <dbReference type="ARBA" id="ARBA00022801"/>
    </source>
</evidence>
<evidence type="ECO:0000256" key="11">
    <source>
        <dbReference type="RuleBase" id="RU004181"/>
    </source>
</evidence>
<dbReference type="PRINTS" id="PR00781">
    <property type="entry name" value="LIPOSIGPTASE"/>
</dbReference>
<dbReference type="NCBIfam" id="TIGR00077">
    <property type="entry name" value="lspA"/>
    <property type="match status" value="1"/>
</dbReference>
<sequence>MLIFVISALVILIDQGSKWIVRSNMQVGETVPIWNHILQFTHYENSGAAFSSFQGYGKYFVLIAVVFVAGLIYYRRKGEIKGVLMETAAGFLAGGAIGNAIDRLVFHKVTDFLVFGKSNGILNLADVAINIGVILFIIHLLKGQLKLKLKPKS</sequence>
<feature type="active site" evidence="9">
    <location>
        <position position="126"/>
    </location>
</feature>
<keyword evidence="3 9" id="KW-0645">Protease</keyword>
<protein>
    <recommendedName>
        <fullName evidence="9">Lipoprotein signal peptidase</fullName>
        <ecNumber evidence="9">3.4.23.36</ecNumber>
    </recommendedName>
    <alternativeName>
        <fullName evidence="9">Prolipoprotein signal peptidase</fullName>
    </alternativeName>
    <alternativeName>
        <fullName evidence="9">Signal peptidase II</fullName>
        <shortName evidence="9">SPase II</shortName>
    </alternativeName>
</protein>
<evidence type="ECO:0000256" key="5">
    <source>
        <dbReference type="ARBA" id="ARBA00022750"/>
    </source>
</evidence>
<keyword evidence="8 9" id="KW-0472">Membrane</keyword>
<gene>
    <name evidence="9 12" type="primary">lspA</name>
    <name evidence="12" type="ORF">GJB61_09425</name>
</gene>
<dbReference type="EC" id="3.4.23.36" evidence="9"/>
<evidence type="ECO:0000256" key="4">
    <source>
        <dbReference type="ARBA" id="ARBA00022692"/>
    </source>
</evidence>
<dbReference type="HAMAP" id="MF_00161">
    <property type="entry name" value="LspA"/>
    <property type="match status" value="1"/>
</dbReference>
<keyword evidence="4 9" id="KW-0812">Transmembrane</keyword>
<keyword evidence="7 9" id="KW-1133">Transmembrane helix</keyword>
<comment type="caution">
    <text evidence="12">The sequence shown here is derived from an EMBL/GenBank/DDBJ whole genome shotgun (WGS) entry which is preliminary data.</text>
</comment>
<keyword evidence="2 9" id="KW-1003">Cell membrane</keyword>
<comment type="caution">
    <text evidence="9">Lacks conserved residue(s) required for the propagation of feature annotation.</text>
</comment>
<keyword evidence="13" id="KW-1185">Reference proteome</keyword>
<comment type="function">
    <text evidence="9 10">This protein specifically catalyzes the removal of signal peptides from prolipoproteins.</text>
</comment>
<dbReference type="AlphaFoldDB" id="A0A7X2L2B9"/>
<reference evidence="12 13" key="1">
    <citation type="submission" date="2019-11" db="EMBL/GenBank/DDBJ databases">
        <title>Paenibacillus monticola sp. nov., a novel PGPR strain isolated from mountain sample in China.</title>
        <authorList>
            <person name="Zhao Q."/>
            <person name="Li H.-P."/>
            <person name="Zhang J.-L."/>
        </authorList>
    </citation>
    <scope>NUCLEOTIDE SEQUENCE [LARGE SCALE GENOMIC DNA]</scope>
    <source>
        <strain evidence="12 13">LC-T2</strain>
    </source>
</reference>
<dbReference type="GO" id="GO:0006508">
    <property type="term" value="P:proteolysis"/>
    <property type="evidence" value="ECO:0007669"/>
    <property type="project" value="UniProtKB-KW"/>
</dbReference>
<dbReference type="PANTHER" id="PTHR33695">
    <property type="entry name" value="LIPOPROTEIN SIGNAL PEPTIDASE"/>
    <property type="match status" value="1"/>
</dbReference>
<comment type="pathway">
    <text evidence="9">Protein modification; lipoprotein biosynthesis (signal peptide cleavage).</text>
</comment>
<feature type="transmembrane region" description="Helical" evidence="9">
    <location>
        <begin position="83"/>
        <end position="101"/>
    </location>
</feature>
<feature type="transmembrane region" description="Helical" evidence="9">
    <location>
        <begin position="121"/>
        <end position="141"/>
    </location>
</feature>
<evidence type="ECO:0000256" key="7">
    <source>
        <dbReference type="ARBA" id="ARBA00022989"/>
    </source>
</evidence>
<name>A0A7X2L2B9_9BACL</name>
<evidence type="ECO:0000313" key="12">
    <source>
        <dbReference type="EMBL" id="MRN53211.1"/>
    </source>
</evidence>
<evidence type="ECO:0000313" key="13">
    <source>
        <dbReference type="Proteomes" id="UP000463051"/>
    </source>
</evidence>
<dbReference type="PROSITE" id="PS00855">
    <property type="entry name" value="SPASE_II"/>
    <property type="match status" value="1"/>
</dbReference>
<proteinExistence type="inferred from homology"/>
<feature type="active site" evidence="9">
    <location>
        <position position="111"/>
    </location>
</feature>
<accession>A0A7X2L2B9</accession>
<dbReference type="PANTHER" id="PTHR33695:SF1">
    <property type="entry name" value="LIPOPROTEIN SIGNAL PEPTIDASE"/>
    <property type="match status" value="1"/>
</dbReference>
<evidence type="ECO:0000256" key="10">
    <source>
        <dbReference type="RuleBase" id="RU000594"/>
    </source>
</evidence>
<feature type="transmembrane region" description="Helical" evidence="9">
    <location>
        <begin position="56"/>
        <end position="74"/>
    </location>
</feature>
<evidence type="ECO:0000256" key="2">
    <source>
        <dbReference type="ARBA" id="ARBA00022475"/>
    </source>
</evidence>
<evidence type="ECO:0000256" key="1">
    <source>
        <dbReference type="ARBA" id="ARBA00006139"/>
    </source>
</evidence>
<organism evidence="12 13">
    <name type="scientific">Paenibacillus monticola</name>
    <dbReference type="NCBI Taxonomy" id="2666075"/>
    <lineage>
        <taxon>Bacteria</taxon>
        <taxon>Bacillati</taxon>
        <taxon>Bacillota</taxon>
        <taxon>Bacilli</taxon>
        <taxon>Bacillales</taxon>
        <taxon>Paenibacillaceae</taxon>
        <taxon>Paenibacillus</taxon>
    </lineage>
</organism>
<dbReference type="Proteomes" id="UP000463051">
    <property type="component" value="Unassembled WGS sequence"/>
</dbReference>
<keyword evidence="6 9" id="KW-0378">Hydrolase</keyword>
<dbReference type="RefSeq" id="WP_154118261.1">
    <property type="nucleotide sequence ID" value="NZ_WJXB01000003.1"/>
</dbReference>
<keyword evidence="5 9" id="KW-0064">Aspartyl protease</keyword>
<dbReference type="Pfam" id="PF01252">
    <property type="entry name" value="Peptidase_A8"/>
    <property type="match status" value="1"/>
</dbReference>
<comment type="subcellular location">
    <subcellularLocation>
        <location evidence="9">Cell membrane</location>
        <topology evidence="9">Multi-pass membrane protein</topology>
    </subcellularLocation>
</comment>
<evidence type="ECO:0000256" key="8">
    <source>
        <dbReference type="ARBA" id="ARBA00023136"/>
    </source>
</evidence>
<dbReference type="UniPathway" id="UPA00665"/>
<dbReference type="InterPro" id="IPR001872">
    <property type="entry name" value="Peptidase_A8"/>
</dbReference>
<comment type="similarity">
    <text evidence="1 9 11">Belongs to the peptidase A8 family.</text>
</comment>
<evidence type="ECO:0000256" key="9">
    <source>
        <dbReference type="HAMAP-Rule" id="MF_00161"/>
    </source>
</evidence>